<feature type="region of interest" description="Disordered" evidence="1">
    <location>
        <begin position="506"/>
        <end position="534"/>
    </location>
</feature>
<dbReference type="PANTHER" id="PTHR43845">
    <property type="entry name" value="BLR5969 PROTEIN"/>
    <property type="match status" value="1"/>
</dbReference>
<name>A0A4Q5LB24_9BACT</name>
<reference evidence="2 3" key="1">
    <citation type="submission" date="2019-02" db="EMBL/GenBank/DDBJ databases">
        <title>Bacterial novel species isolated from soil.</title>
        <authorList>
            <person name="Jung H.-Y."/>
        </authorList>
    </citation>
    <scope>NUCLEOTIDE SEQUENCE [LARGE SCALE GENOMIC DNA]</scope>
    <source>
        <strain evidence="2 3">1-3-3-3</strain>
    </source>
</reference>
<gene>
    <name evidence="2" type="ORF">EWM57_10725</name>
</gene>
<dbReference type="Proteomes" id="UP000294155">
    <property type="component" value="Unassembled WGS sequence"/>
</dbReference>
<proteinExistence type="predicted"/>
<dbReference type="PANTHER" id="PTHR43845:SF1">
    <property type="entry name" value="BLR5969 PROTEIN"/>
    <property type="match status" value="1"/>
</dbReference>
<comment type="caution">
    <text evidence="2">The sequence shown here is derived from an EMBL/GenBank/DDBJ whole genome shotgun (WGS) entry which is preliminary data.</text>
</comment>
<evidence type="ECO:0000256" key="1">
    <source>
        <dbReference type="SAM" id="MobiDB-lite"/>
    </source>
</evidence>
<dbReference type="InterPro" id="IPR042099">
    <property type="entry name" value="ANL_N_sf"/>
</dbReference>
<feature type="compositionally biased region" description="Low complexity" evidence="1">
    <location>
        <begin position="506"/>
        <end position="516"/>
    </location>
</feature>
<dbReference type="Gene3D" id="3.40.50.12780">
    <property type="entry name" value="N-terminal domain of ligase-like"/>
    <property type="match status" value="1"/>
</dbReference>
<dbReference type="OrthoDB" id="568480at2"/>
<dbReference type="EMBL" id="SEWE01000019">
    <property type="protein sequence ID" value="RYU79414.1"/>
    <property type="molecule type" value="Genomic_DNA"/>
</dbReference>
<accession>A0A4Q5LB24</accession>
<sequence length="534" mass="59658">MKTLAVLAFVYVLRLWRKVLELDFASMKLLFLPHMESVRWNIGKMKALAVFWAARRQSPAYQRFLHDHHAGAPRVHGLIPDLTTLPVMDKENYIKRYSIGARCLGGRVPDHGIIIDESSGSSGVPTNWVRGQAERRANKRMLEFGLCHLIGPGPYFLINAFALGPWATGINITMALADVAVLKSLGPDVPKILNTLQSFGPDQQYIITGYPPFLKLLVDSAPFDWRQYNVAMIYGGEGMSEAMRDYLLAKGVRRVYGSFGASDLELNISSENDFTIALRKALLSRPELAARLVKYPGATPVVFQFNPADFYIEETPAGELLITLCRPYYLAPKIRYNIHDRGQVVRFSELRRILAECGLTPDDILPGASELPLLLHYGRADMTVSFYGANVAPGDLQEALMSVPALASRVQAFTMFTAEDEAANKSLQICMELTGGQTVSTQEAQQLSRAFFEELQRINQDFREAWRMLPAGQHPELTFHAFQTGPFAGKDLRIKQQYIQPTPVAGAVKPTAAARPAPRPQARPRLKPFNLFDY</sequence>
<organism evidence="2 3">
    <name type="scientific">Hymenobacter persicinus</name>
    <dbReference type="NCBI Taxonomy" id="2025506"/>
    <lineage>
        <taxon>Bacteria</taxon>
        <taxon>Pseudomonadati</taxon>
        <taxon>Bacteroidota</taxon>
        <taxon>Cytophagia</taxon>
        <taxon>Cytophagales</taxon>
        <taxon>Hymenobacteraceae</taxon>
        <taxon>Hymenobacter</taxon>
    </lineage>
</organism>
<keyword evidence="3" id="KW-1185">Reference proteome</keyword>
<evidence type="ECO:0000313" key="3">
    <source>
        <dbReference type="Proteomes" id="UP000294155"/>
    </source>
</evidence>
<dbReference type="AlphaFoldDB" id="A0A4Q5LB24"/>
<protein>
    <submittedName>
        <fullName evidence="2">CoF synthetase</fullName>
    </submittedName>
</protein>
<evidence type="ECO:0000313" key="2">
    <source>
        <dbReference type="EMBL" id="RYU79414.1"/>
    </source>
</evidence>
<dbReference type="SUPFAM" id="SSF56801">
    <property type="entry name" value="Acetyl-CoA synthetase-like"/>
    <property type="match status" value="1"/>
</dbReference>
<dbReference type="RefSeq" id="WP_129921140.1">
    <property type="nucleotide sequence ID" value="NZ_SEWE01000019.1"/>
</dbReference>